<name>A0A1H5U7P3_9FLAO</name>
<sequence>MEKIDIRITPIEPDCFYHIYNRGINGEIIFKAERNYQFLLLKIKSLFKFIIYFYH</sequence>
<evidence type="ECO:0000313" key="1">
    <source>
        <dbReference type="EMBL" id="SEF70287.1"/>
    </source>
</evidence>
<dbReference type="AlphaFoldDB" id="A0A1H5U7P3"/>
<evidence type="ECO:0000313" key="2">
    <source>
        <dbReference type="Proteomes" id="UP000236738"/>
    </source>
</evidence>
<protein>
    <submittedName>
        <fullName evidence="1">Uncharacterized protein</fullName>
    </submittedName>
</protein>
<gene>
    <name evidence="1" type="ORF">SAMN05421847_0675</name>
</gene>
<dbReference type="EMBL" id="FNUS01000001">
    <property type="protein sequence ID" value="SEF70287.1"/>
    <property type="molecule type" value="Genomic_DNA"/>
</dbReference>
<accession>A0A1H5U7P3</accession>
<dbReference type="Proteomes" id="UP000236738">
    <property type="component" value="Unassembled WGS sequence"/>
</dbReference>
<keyword evidence="2" id="KW-1185">Reference proteome</keyword>
<proteinExistence type="predicted"/>
<organism evidence="1 2">
    <name type="scientific">Halpernia humi</name>
    <dbReference type="NCBI Taxonomy" id="493375"/>
    <lineage>
        <taxon>Bacteria</taxon>
        <taxon>Pseudomonadati</taxon>
        <taxon>Bacteroidota</taxon>
        <taxon>Flavobacteriia</taxon>
        <taxon>Flavobacteriales</taxon>
        <taxon>Weeksellaceae</taxon>
        <taxon>Chryseobacterium group</taxon>
        <taxon>Halpernia</taxon>
    </lineage>
</organism>
<reference evidence="2" key="1">
    <citation type="submission" date="2016-10" db="EMBL/GenBank/DDBJ databases">
        <authorList>
            <person name="Varghese N."/>
            <person name="Submissions S."/>
        </authorList>
    </citation>
    <scope>NUCLEOTIDE SEQUENCE [LARGE SCALE GENOMIC DNA]</scope>
    <source>
        <strain evidence="2">DSM 21580</strain>
    </source>
</reference>